<dbReference type="InParanoid" id="A0A5J5EIV1"/>
<dbReference type="OrthoDB" id="5979581at2759"/>
<gene>
    <name evidence="1" type="ORF">FN846DRAFT_785594</name>
</gene>
<dbReference type="Gene3D" id="3.30.200.20">
    <property type="entry name" value="Phosphorylase Kinase, domain 1"/>
    <property type="match status" value="1"/>
</dbReference>
<comment type="caution">
    <text evidence="1">The sequence shown here is derived from an EMBL/GenBank/DDBJ whole genome shotgun (WGS) entry which is preliminary data.</text>
</comment>
<proteinExistence type="predicted"/>
<organism evidence="1 2">
    <name type="scientific">Sphaerosporella brunnea</name>
    <dbReference type="NCBI Taxonomy" id="1250544"/>
    <lineage>
        <taxon>Eukaryota</taxon>
        <taxon>Fungi</taxon>
        <taxon>Dikarya</taxon>
        <taxon>Ascomycota</taxon>
        <taxon>Pezizomycotina</taxon>
        <taxon>Pezizomycetes</taxon>
        <taxon>Pezizales</taxon>
        <taxon>Pyronemataceae</taxon>
        <taxon>Sphaerosporella</taxon>
    </lineage>
</organism>
<evidence type="ECO:0000313" key="1">
    <source>
        <dbReference type="EMBL" id="KAA8895017.1"/>
    </source>
</evidence>
<protein>
    <submittedName>
        <fullName evidence="1">Uncharacterized protein</fullName>
    </submittedName>
</protein>
<dbReference type="Gene3D" id="1.10.510.10">
    <property type="entry name" value="Transferase(Phosphotransferase) domain 1"/>
    <property type="match status" value="1"/>
</dbReference>
<accession>A0A5J5EIV1</accession>
<dbReference type="AlphaFoldDB" id="A0A5J5EIV1"/>
<reference evidence="1 2" key="1">
    <citation type="submission" date="2019-09" db="EMBL/GenBank/DDBJ databases">
        <title>Draft genome of the ectomycorrhizal ascomycete Sphaerosporella brunnea.</title>
        <authorList>
            <consortium name="DOE Joint Genome Institute"/>
            <person name="Benucci G.M."/>
            <person name="Marozzi G."/>
            <person name="Antonielli L."/>
            <person name="Sanchez S."/>
            <person name="Marco P."/>
            <person name="Wang X."/>
            <person name="Falini L.B."/>
            <person name="Barry K."/>
            <person name="Haridas S."/>
            <person name="Lipzen A."/>
            <person name="Labutti K."/>
            <person name="Grigoriev I.V."/>
            <person name="Murat C."/>
            <person name="Martin F."/>
            <person name="Albertini E."/>
            <person name="Donnini D."/>
            <person name="Bonito G."/>
        </authorList>
    </citation>
    <scope>NUCLEOTIDE SEQUENCE [LARGE SCALE GENOMIC DNA]</scope>
    <source>
        <strain evidence="1 2">Sb_GMNB300</strain>
    </source>
</reference>
<evidence type="ECO:0000313" key="2">
    <source>
        <dbReference type="Proteomes" id="UP000326924"/>
    </source>
</evidence>
<keyword evidence="2" id="KW-1185">Reference proteome</keyword>
<dbReference type="Proteomes" id="UP000326924">
    <property type="component" value="Unassembled WGS sequence"/>
</dbReference>
<dbReference type="EMBL" id="VXIS01000293">
    <property type="protein sequence ID" value="KAA8895017.1"/>
    <property type="molecule type" value="Genomic_DNA"/>
</dbReference>
<name>A0A5J5EIV1_9PEZI</name>
<sequence>MLLTADASSSSEEARFLRLLETKPKPTGFRSISASFPQSFFPALLDEFTHDGPNGTHLCLVTEPLGLNLG</sequence>